<sequence length="178" mass="19327">MNVRTLCLGVLSSGEASGYEIKKEIEEGLFSHFIDASYGSIYPALTQLAGEGLVTVRAEEQSGKPDKKVYAITPKGTDALARSISVVPGRDKYKSEFLFQMLLQEYITPATMVAAIDKQLSDLRADLARIDECKCAEHPHAGARFVADYGRAVLTAAVNVLTEKKAELLREATSQAAE</sequence>
<accession>A0A2W2C5N8</accession>
<comment type="caution">
    <text evidence="2">The sequence shown here is derived from an EMBL/GenBank/DDBJ whole genome shotgun (WGS) entry which is preliminary data.</text>
</comment>
<dbReference type="PANTHER" id="PTHR43252">
    <property type="entry name" value="TRANSCRIPTIONAL REGULATOR YQJI"/>
    <property type="match status" value="1"/>
</dbReference>
<dbReference type="Gene3D" id="1.10.10.10">
    <property type="entry name" value="Winged helix-like DNA-binding domain superfamily/Winged helix DNA-binding domain"/>
    <property type="match status" value="1"/>
</dbReference>
<dbReference type="EMBL" id="QKVK01000010">
    <property type="protein sequence ID" value="PZF75453.1"/>
    <property type="molecule type" value="Genomic_DNA"/>
</dbReference>
<dbReference type="SUPFAM" id="SSF46785">
    <property type="entry name" value="Winged helix' DNA-binding domain"/>
    <property type="match status" value="1"/>
</dbReference>
<dbReference type="AlphaFoldDB" id="A0A2W2C5N8"/>
<evidence type="ECO:0000259" key="1">
    <source>
        <dbReference type="Pfam" id="PF03551"/>
    </source>
</evidence>
<dbReference type="Proteomes" id="UP000248795">
    <property type="component" value="Unassembled WGS sequence"/>
</dbReference>
<proteinExistence type="predicted"/>
<keyword evidence="3" id="KW-1185">Reference proteome</keyword>
<dbReference type="InterPro" id="IPR036390">
    <property type="entry name" value="WH_DNA-bd_sf"/>
</dbReference>
<dbReference type="PANTHER" id="PTHR43252:SF6">
    <property type="entry name" value="NEGATIVE TRANSCRIPTION REGULATOR PADR"/>
    <property type="match status" value="1"/>
</dbReference>
<evidence type="ECO:0000313" key="3">
    <source>
        <dbReference type="Proteomes" id="UP000248795"/>
    </source>
</evidence>
<protein>
    <submittedName>
        <fullName evidence="2">PadR family transcriptional regulator</fullName>
    </submittedName>
</protein>
<name>A0A2W2C5N8_9HYPH</name>
<dbReference type="RefSeq" id="WP_111199973.1">
    <property type="nucleotide sequence ID" value="NZ_QKVK01000010.1"/>
</dbReference>
<dbReference type="InterPro" id="IPR005149">
    <property type="entry name" value="Tscrpt_reg_PadR_N"/>
</dbReference>
<gene>
    <name evidence="2" type="ORF">DK847_18215</name>
</gene>
<evidence type="ECO:0000313" key="2">
    <source>
        <dbReference type="EMBL" id="PZF75453.1"/>
    </source>
</evidence>
<organism evidence="2 3">
    <name type="scientific">Aestuariivirga litoralis</name>
    <dbReference type="NCBI Taxonomy" id="2650924"/>
    <lineage>
        <taxon>Bacteria</taxon>
        <taxon>Pseudomonadati</taxon>
        <taxon>Pseudomonadota</taxon>
        <taxon>Alphaproteobacteria</taxon>
        <taxon>Hyphomicrobiales</taxon>
        <taxon>Aestuariivirgaceae</taxon>
        <taxon>Aestuariivirga</taxon>
    </lineage>
</organism>
<reference evidence="3" key="1">
    <citation type="submission" date="2018-06" db="EMBL/GenBank/DDBJ databases">
        <title>Aestuariibacter litoralis strain KCTC 52945T.</title>
        <authorList>
            <person name="Li X."/>
            <person name="Salam N."/>
            <person name="Li J.-L."/>
            <person name="Chen Y.-M."/>
            <person name="Yang Z.-W."/>
            <person name="Zhang L.-Y."/>
            <person name="Han M.-X."/>
            <person name="Xiao M."/>
            <person name="Li W.-J."/>
        </authorList>
    </citation>
    <scope>NUCLEOTIDE SEQUENCE [LARGE SCALE GENOMIC DNA]</scope>
    <source>
        <strain evidence="3">KCTC 52945</strain>
    </source>
</reference>
<dbReference type="Pfam" id="PF03551">
    <property type="entry name" value="PadR"/>
    <property type="match status" value="1"/>
</dbReference>
<feature type="domain" description="Transcription regulator PadR N-terminal" evidence="1">
    <location>
        <begin position="8"/>
        <end position="81"/>
    </location>
</feature>
<dbReference type="InterPro" id="IPR036388">
    <property type="entry name" value="WH-like_DNA-bd_sf"/>
</dbReference>